<dbReference type="EMBL" id="KY630187">
    <property type="protein sequence ID" value="AQW88560.1"/>
    <property type="molecule type" value="Genomic_DNA"/>
</dbReference>
<evidence type="ECO:0000313" key="2">
    <source>
        <dbReference type="Proteomes" id="UP000221837"/>
    </source>
</evidence>
<reference evidence="1" key="1">
    <citation type="submission" date="2017-02" db="EMBL/GenBank/DDBJ databases">
        <title>Genome sequence of Serratia marcescens phage BF.</title>
        <authorList>
            <person name="Casey E."/>
            <person name="Fitzgerald B."/>
            <person name="Mahony J."/>
            <person name="Lugli G."/>
            <person name="Ventura M."/>
            <person name="van Sinderen D."/>
        </authorList>
    </citation>
    <scope>NUCLEOTIDE SEQUENCE [LARGE SCALE GENOMIC DNA]</scope>
</reference>
<sequence>MLVDVLYLYRNSNGVQEMANKEFEFKVRKWSDTNARPFDVVLLDYLKNNQHYQPNVEFSTEALANQHLVSLQNSVLNNPDSVNFIRDHWPVDGGIE</sequence>
<gene>
    <name evidence="1" type="ORF">BF_0035</name>
</gene>
<dbReference type="Proteomes" id="UP000221837">
    <property type="component" value="Genome"/>
</dbReference>
<evidence type="ECO:0000313" key="1">
    <source>
        <dbReference type="EMBL" id="AQW88560.1"/>
    </source>
</evidence>
<accession>A0A1S6U9Z7</accession>
<organism evidence="1 2">
    <name type="scientific">Serratia phage BF</name>
    <dbReference type="NCBI Taxonomy" id="1962671"/>
    <lineage>
        <taxon>Viruses</taxon>
        <taxon>Duplodnaviria</taxon>
        <taxon>Heunggongvirae</taxon>
        <taxon>Uroviricota</taxon>
        <taxon>Caudoviricetes</taxon>
        <taxon>Eneladusvirus</taxon>
        <taxon>Eneladusvirus BF</taxon>
    </lineage>
</organism>
<keyword evidence="2" id="KW-1185">Reference proteome</keyword>
<dbReference type="OrthoDB" id="27110at10239"/>
<name>A0A1S6U9Z7_9CAUD</name>
<protein>
    <submittedName>
        <fullName evidence="1">Uncharacterized protein</fullName>
    </submittedName>
</protein>
<proteinExistence type="predicted"/>